<sequence>MTGPGSQEALTSLSAIHARVEGGLETERRQRADEDYVRQRQALTLREVRAQQRWRGWAGFAVFALATAWLVADVVLTLAVGWGTLGGRPFRLEPGVVIAFLTTSTATVIGLFLVFLRWLYPQDPVRGGGAVLPEGRESRGRWPRAYAVCRR</sequence>
<feature type="transmembrane region" description="Helical" evidence="1">
    <location>
        <begin position="56"/>
        <end position="83"/>
    </location>
</feature>
<dbReference type="EMBL" id="JASNGB010000041">
    <property type="protein sequence ID" value="MDL2343833.1"/>
    <property type="molecule type" value="Genomic_DNA"/>
</dbReference>
<accession>A0ABT7JH85</accession>
<keyword evidence="3" id="KW-1185">Reference proteome</keyword>
<dbReference type="RefSeq" id="WP_285522456.1">
    <property type="nucleotide sequence ID" value="NZ_JASNGB010000041.1"/>
</dbReference>
<proteinExistence type="predicted"/>
<evidence type="ECO:0000256" key="1">
    <source>
        <dbReference type="SAM" id="Phobius"/>
    </source>
</evidence>
<dbReference type="Proteomes" id="UP001302059">
    <property type="component" value="Unassembled WGS sequence"/>
</dbReference>
<keyword evidence="1" id="KW-1133">Transmembrane helix</keyword>
<name>A0ABT7JH85_9DEIO</name>
<protein>
    <submittedName>
        <fullName evidence="2">Uncharacterized protein</fullName>
    </submittedName>
</protein>
<comment type="caution">
    <text evidence="2">The sequence shown here is derived from an EMBL/GenBank/DDBJ whole genome shotgun (WGS) entry which is preliminary data.</text>
</comment>
<keyword evidence="1" id="KW-0812">Transmembrane</keyword>
<feature type="transmembrane region" description="Helical" evidence="1">
    <location>
        <begin position="95"/>
        <end position="116"/>
    </location>
</feature>
<organism evidence="2 3">
    <name type="scientific">Deinococcus rhizophilus</name>
    <dbReference type="NCBI Taxonomy" id="3049544"/>
    <lineage>
        <taxon>Bacteria</taxon>
        <taxon>Thermotogati</taxon>
        <taxon>Deinococcota</taxon>
        <taxon>Deinococci</taxon>
        <taxon>Deinococcales</taxon>
        <taxon>Deinococcaceae</taxon>
        <taxon>Deinococcus</taxon>
    </lineage>
</organism>
<keyword evidence="1" id="KW-0472">Membrane</keyword>
<reference evidence="2 3" key="1">
    <citation type="submission" date="2023-05" db="EMBL/GenBank/DDBJ databases">
        <authorList>
            <person name="Gao F."/>
        </authorList>
    </citation>
    <scope>NUCLEOTIDE SEQUENCE [LARGE SCALE GENOMIC DNA]</scope>
    <source>
        <strain evidence="2 3">MIMF12</strain>
    </source>
</reference>
<gene>
    <name evidence="2" type="ORF">QOL99_06685</name>
</gene>
<evidence type="ECO:0000313" key="2">
    <source>
        <dbReference type="EMBL" id="MDL2343833.1"/>
    </source>
</evidence>
<evidence type="ECO:0000313" key="3">
    <source>
        <dbReference type="Proteomes" id="UP001302059"/>
    </source>
</evidence>